<dbReference type="AlphaFoldDB" id="A0A2U9SGI7"/>
<feature type="domain" description="p-hydroxybenzoic acid efflux pump subunit AaeA-like beta-barrel" evidence="5">
    <location>
        <begin position="288"/>
        <end position="374"/>
    </location>
</feature>
<evidence type="ECO:0000256" key="2">
    <source>
        <dbReference type="SAM" id="MobiDB-lite"/>
    </source>
</evidence>
<dbReference type="Gene3D" id="2.40.30.170">
    <property type="match status" value="1"/>
</dbReference>
<dbReference type="PANTHER" id="PTHR30386:SF24">
    <property type="entry name" value="MULTIDRUG RESISTANCE EFFLUX PUMP"/>
    <property type="match status" value="1"/>
</dbReference>
<keyword evidence="7" id="KW-1185">Reference proteome</keyword>
<evidence type="ECO:0000259" key="5">
    <source>
        <dbReference type="Pfam" id="PF25963"/>
    </source>
</evidence>
<organism evidence="6 7">
    <name type="scientific">Azospirillum ramasamyi</name>
    <dbReference type="NCBI Taxonomy" id="682998"/>
    <lineage>
        <taxon>Bacteria</taxon>
        <taxon>Pseudomonadati</taxon>
        <taxon>Pseudomonadota</taxon>
        <taxon>Alphaproteobacteria</taxon>
        <taxon>Rhodospirillales</taxon>
        <taxon>Azospirillaceae</taxon>
        <taxon>Azospirillum</taxon>
    </lineage>
</organism>
<dbReference type="EMBL" id="CP029832">
    <property type="protein sequence ID" value="AWU96878.1"/>
    <property type="molecule type" value="Genomic_DNA"/>
</dbReference>
<dbReference type="PANTHER" id="PTHR30386">
    <property type="entry name" value="MEMBRANE FUSION SUBUNIT OF EMRAB-TOLC MULTIDRUG EFFLUX PUMP"/>
    <property type="match status" value="1"/>
</dbReference>
<dbReference type="InterPro" id="IPR058634">
    <property type="entry name" value="AaeA-lik-b-barrel"/>
</dbReference>
<keyword evidence="1" id="KW-0175">Coiled coil</keyword>
<gene>
    <name evidence="6" type="ORF">DM194_21670</name>
</gene>
<feature type="region of interest" description="Disordered" evidence="2">
    <location>
        <begin position="1"/>
        <end position="38"/>
    </location>
</feature>
<accession>A0A2U9SGI7</accession>
<dbReference type="InterPro" id="IPR058625">
    <property type="entry name" value="MdtA-like_BSH"/>
</dbReference>
<dbReference type="KEGG" id="azm:DM194_21670"/>
<evidence type="ECO:0000313" key="7">
    <source>
        <dbReference type="Proteomes" id="UP000249605"/>
    </source>
</evidence>
<keyword evidence="3" id="KW-0812">Transmembrane</keyword>
<feature type="transmembrane region" description="Helical" evidence="3">
    <location>
        <begin position="49"/>
        <end position="68"/>
    </location>
</feature>
<keyword evidence="3" id="KW-1133">Transmembrane helix</keyword>
<feature type="domain" description="Multidrug resistance protein MdtA-like barrel-sandwich hybrid" evidence="4">
    <location>
        <begin position="90"/>
        <end position="282"/>
    </location>
</feature>
<evidence type="ECO:0000313" key="6">
    <source>
        <dbReference type="EMBL" id="AWU96878.1"/>
    </source>
</evidence>
<dbReference type="Pfam" id="PF25917">
    <property type="entry name" value="BSH_RND"/>
    <property type="match status" value="1"/>
</dbReference>
<dbReference type="GO" id="GO:0055085">
    <property type="term" value="P:transmembrane transport"/>
    <property type="evidence" value="ECO:0007669"/>
    <property type="project" value="InterPro"/>
</dbReference>
<proteinExistence type="predicted"/>
<geneLocation type="plasmid" evidence="6 7">
    <name>unnamed2</name>
</geneLocation>
<name>A0A2U9SGI7_9PROT</name>
<dbReference type="Proteomes" id="UP000249605">
    <property type="component" value="Plasmid unnamed2"/>
</dbReference>
<evidence type="ECO:0000259" key="4">
    <source>
        <dbReference type="Pfam" id="PF25917"/>
    </source>
</evidence>
<reference evidence="6 7" key="1">
    <citation type="submission" date="2018-06" db="EMBL/GenBank/DDBJ databases">
        <title>Complete genome sequencing of Azospirillum sp. M2T2B2.</title>
        <authorList>
            <person name="Heo J."/>
            <person name="Kim S.-J."/>
            <person name="Kwon S.-W."/>
            <person name="Anandham R."/>
        </authorList>
    </citation>
    <scope>NUCLEOTIDE SEQUENCE [LARGE SCALE GENOMIC DNA]</scope>
    <source>
        <strain evidence="6 7">M2T2B2</strain>
        <plasmid evidence="6 7">unnamed2</plasmid>
    </source>
</reference>
<dbReference type="SUPFAM" id="SSF111369">
    <property type="entry name" value="HlyD-like secretion proteins"/>
    <property type="match status" value="2"/>
</dbReference>
<protein>
    <submittedName>
        <fullName evidence="6">HlyD family secretion protein</fullName>
    </submittedName>
</protein>
<evidence type="ECO:0000256" key="1">
    <source>
        <dbReference type="SAM" id="Coils"/>
    </source>
</evidence>
<dbReference type="Gene3D" id="1.10.287.470">
    <property type="entry name" value="Helix hairpin bin"/>
    <property type="match status" value="2"/>
</dbReference>
<dbReference type="OrthoDB" id="9811754at2"/>
<dbReference type="InterPro" id="IPR050739">
    <property type="entry name" value="MFP"/>
</dbReference>
<evidence type="ECO:0000256" key="3">
    <source>
        <dbReference type="SAM" id="Phobius"/>
    </source>
</evidence>
<dbReference type="Pfam" id="PF25963">
    <property type="entry name" value="Beta-barrel_AAEA"/>
    <property type="match status" value="1"/>
</dbReference>
<feature type="coiled-coil region" evidence="1">
    <location>
        <begin position="120"/>
        <end position="241"/>
    </location>
</feature>
<keyword evidence="6" id="KW-0614">Plasmid</keyword>
<keyword evidence="3" id="KW-0472">Membrane</keyword>
<sequence>MPDDQNRKGAVKNPAQDSDSAAGYREQGPSDARSGAAEKPGFIRRHARAIGIGLVAAVLLTVGGYFYWQTNIYPFESTNDAFVASRPFPVAARVTGYVVEVAVDGNQRVNTGDLLFRIDARDYQAAVEQTQAEIDSATSAIGSYDAQIAAQRAQTEQAKAEVAQAEAAVGFAKENAERYGDLEARGVGTVQQAQQSAATLREEQARLNSANAAVIAAERQVAALQAQRTSAVADLARAKAQMIQAQLNLSYTNVTAAQPGWVVQISGAVGEFAQAGQSLAMFVPDDIWVTANFKETAINDLRPGQPVDILVDAYPNHKITGHVNSVQPGSGTAFSLLPPQNATGNYVKVVQRVPVKIVVDKWPEDIIIGPGLSVVPTVRVR</sequence>
<dbReference type="Gene3D" id="2.40.50.100">
    <property type="match status" value="1"/>
</dbReference>